<keyword evidence="1" id="KW-0472">Membrane</keyword>
<evidence type="ECO:0000313" key="2">
    <source>
        <dbReference type="EMBL" id="MCH5599925.1"/>
    </source>
</evidence>
<dbReference type="RefSeq" id="WP_240831947.1">
    <property type="nucleotide sequence ID" value="NZ_JAKWBL010000004.1"/>
</dbReference>
<evidence type="ECO:0000256" key="1">
    <source>
        <dbReference type="SAM" id="Phobius"/>
    </source>
</evidence>
<keyword evidence="3" id="KW-1185">Reference proteome</keyword>
<accession>A0ABS9SNH8</accession>
<dbReference type="Proteomes" id="UP001202248">
    <property type="component" value="Unassembled WGS sequence"/>
</dbReference>
<feature type="transmembrane region" description="Helical" evidence="1">
    <location>
        <begin position="12"/>
        <end position="32"/>
    </location>
</feature>
<feature type="transmembrane region" description="Helical" evidence="1">
    <location>
        <begin position="44"/>
        <end position="69"/>
    </location>
</feature>
<reference evidence="2 3" key="1">
    <citation type="submission" date="2022-02" db="EMBL/GenBank/DDBJ databases">
        <authorList>
            <person name="Min J."/>
        </authorList>
    </citation>
    <scope>NUCLEOTIDE SEQUENCE [LARGE SCALE GENOMIC DNA]</scope>
    <source>
        <strain evidence="2 3">GR10-1</strain>
    </source>
</reference>
<evidence type="ECO:0000313" key="3">
    <source>
        <dbReference type="Proteomes" id="UP001202248"/>
    </source>
</evidence>
<dbReference type="EMBL" id="JAKWBL010000004">
    <property type="protein sequence ID" value="MCH5599925.1"/>
    <property type="molecule type" value="Genomic_DNA"/>
</dbReference>
<name>A0ABS9SNH8_9BACT</name>
<protein>
    <submittedName>
        <fullName evidence="2">Uncharacterized protein</fullName>
    </submittedName>
</protein>
<sequence>MLTSTWKKNDKKANWLILSFSIIVFLIVAALGRVQVNVDLGFDVHLFALINAVINSAVSILLIAALVAVKKENTNFIKN</sequence>
<gene>
    <name evidence="2" type="ORF">MKP09_19415</name>
</gene>
<proteinExistence type="predicted"/>
<comment type="caution">
    <text evidence="2">The sequence shown here is derived from an EMBL/GenBank/DDBJ whole genome shotgun (WGS) entry which is preliminary data.</text>
</comment>
<organism evidence="2 3">
    <name type="scientific">Niabella ginsengisoli</name>
    <dbReference type="NCBI Taxonomy" id="522298"/>
    <lineage>
        <taxon>Bacteria</taxon>
        <taxon>Pseudomonadati</taxon>
        <taxon>Bacteroidota</taxon>
        <taxon>Chitinophagia</taxon>
        <taxon>Chitinophagales</taxon>
        <taxon>Chitinophagaceae</taxon>
        <taxon>Niabella</taxon>
    </lineage>
</organism>
<keyword evidence="1" id="KW-0812">Transmembrane</keyword>
<keyword evidence="1" id="KW-1133">Transmembrane helix</keyword>